<name>A0A2W5U1H0_9BACT</name>
<dbReference type="InterPro" id="IPR052345">
    <property type="entry name" value="Rad_response_metalloprotease"/>
</dbReference>
<dbReference type="AlphaFoldDB" id="A0A2W5U1H0"/>
<proteinExistence type="predicted"/>
<gene>
    <name evidence="2" type="ORF">DI536_00170</name>
</gene>
<evidence type="ECO:0000313" key="3">
    <source>
        <dbReference type="Proteomes" id="UP000249061"/>
    </source>
</evidence>
<dbReference type="PANTHER" id="PTHR43236">
    <property type="entry name" value="ANTITOXIN HIGA1"/>
    <property type="match status" value="1"/>
</dbReference>
<dbReference type="EMBL" id="QFQP01000001">
    <property type="protein sequence ID" value="PZR18336.1"/>
    <property type="molecule type" value="Genomic_DNA"/>
</dbReference>
<evidence type="ECO:0000313" key="2">
    <source>
        <dbReference type="EMBL" id="PZR18336.1"/>
    </source>
</evidence>
<dbReference type="Gene3D" id="1.10.10.2910">
    <property type="match status" value="1"/>
</dbReference>
<dbReference type="Proteomes" id="UP000249061">
    <property type="component" value="Unassembled WGS sequence"/>
</dbReference>
<dbReference type="SUPFAM" id="SSF47413">
    <property type="entry name" value="lambda repressor-like DNA-binding domains"/>
    <property type="match status" value="1"/>
</dbReference>
<feature type="domain" description="IrrE N-terminal-like" evidence="1">
    <location>
        <begin position="189"/>
        <end position="294"/>
    </location>
</feature>
<evidence type="ECO:0000259" key="1">
    <source>
        <dbReference type="Pfam" id="PF06114"/>
    </source>
</evidence>
<comment type="caution">
    <text evidence="2">The sequence shown here is derived from an EMBL/GenBank/DDBJ whole genome shotgun (WGS) entry which is preliminary data.</text>
</comment>
<sequence>MTEALVNPRLLIWARERARLEDDAMATALKVPLEKVRAWERGEKRPSFGQAERWAQVTHTPFGLLFVSEPPAATRLPPDFRRVDGAASEPSPEFVDLFDDVSFKHAWFRAWRQEHGFPPVAFVGSASKSISPERLAAEMKKALGVESAERVPGVEDRYRQLIAAAEGIGIWVLRSGTVAGNTHRPVPVEEFRGFAIADVIAPLVFINARDAATAQLFTLVHELAHLWLGATGVSDPFSTSDNAVERLCNAAAAEFLVPATELRARWNKDEQLDVQSSVLAREFKVSPAVVAIRARGLGLTSQRALDEFLGAQRASFKRRESDSGGDFYRTAISRNGRFFARAVLSAAMALEISLTEGGQLLNVNASKVVEVARREGLTR</sequence>
<protein>
    <recommendedName>
        <fullName evidence="1">IrrE N-terminal-like domain-containing protein</fullName>
    </recommendedName>
</protein>
<dbReference type="Pfam" id="PF06114">
    <property type="entry name" value="Peptidase_M78"/>
    <property type="match status" value="1"/>
</dbReference>
<reference evidence="2 3" key="1">
    <citation type="submission" date="2017-08" db="EMBL/GenBank/DDBJ databases">
        <title>Infants hospitalized years apart are colonized by the same room-sourced microbial strains.</title>
        <authorList>
            <person name="Brooks B."/>
            <person name="Olm M.R."/>
            <person name="Firek B.A."/>
            <person name="Baker R."/>
            <person name="Thomas B.C."/>
            <person name="Morowitz M.J."/>
            <person name="Banfield J.F."/>
        </authorList>
    </citation>
    <scope>NUCLEOTIDE SEQUENCE [LARGE SCALE GENOMIC DNA]</scope>
    <source>
        <strain evidence="2">S2_003_000_R2_14</strain>
    </source>
</reference>
<dbReference type="InterPro" id="IPR010982">
    <property type="entry name" value="Lambda_DNA-bd_dom_sf"/>
</dbReference>
<dbReference type="InterPro" id="IPR010359">
    <property type="entry name" value="IrrE_HExxH"/>
</dbReference>
<organism evidence="2 3">
    <name type="scientific">Archangium gephyra</name>
    <dbReference type="NCBI Taxonomy" id="48"/>
    <lineage>
        <taxon>Bacteria</taxon>
        <taxon>Pseudomonadati</taxon>
        <taxon>Myxococcota</taxon>
        <taxon>Myxococcia</taxon>
        <taxon>Myxococcales</taxon>
        <taxon>Cystobacterineae</taxon>
        <taxon>Archangiaceae</taxon>
        <taxon>Archangium</taxon>
    </lineage>
</organism>
<dbReference type="GO" id="GO:0003677">
    <property type="term" value="F:DNA binding"/>
    <property type="evidence" value="ECO:0007669"/>
    <property type="project" value="InterPro"/>
</dbReference>
<dbReference type="PANTHER" id="PTHR43236:SF2">
    <property type="entry name" value="BLL0069 PROTEIN"/>
    <property type="match status" value="1"/>
</dbReference>
<accession>A0A2W5U1H0</accession>